<evidence type="ECO:0000313" key="12">
    <source>
        <dbReference type="Proteomes" id="UP000294726"/>
    </source>
</evidence>
<dbReference type="InterPro" id="IPR011063">
    <property type="entry name" value="TilS/TtcA_N"/>
</dbReference>
<dbReference type="Proteomes" id="UP000294726">
    <property type="component" value="Chromosome"/>
</dbReference>
<feature type="binding site" evidence="6">
    <location>
        <begin position="29"/>
        <end position="34"/>
    </location>
    <ligand>
        <name>ATP</name>
        <dbReference type="ChEBI" id="CHEBI:30616"/>
    </ligand>
</feature>
<dbReference type="Pfam" id="PF01171">
    <property type="entry name" value="ATP_bind_3"/>
    <property type="match status" value="1"/>
</dbReference>
<accession>A0A6H3GYN3</accession>
<dbReference type="PANTHER" id="PTHR43033">
    <property type="entry name" value="TRNA(ILE)-LYSIDINE SYNTHASE-RELATED"/>
    <property type="match status" value="1"/>
</dbReference>
<reference evidence="9 11" key="1">
    <citation type="journal article" date="2016" name="BMC Genomics">
        <title>Consensus pan-genome assembly of the specialised wine bacterium Oenococcus oeni.</title>
        <authorList>
            <person name="Sternes P.R."/>
            <person name="Borneman A.R."/>
        </authorList>
    </citation>
    <scope>NUCLEOTIDE SEQUENCE [LARGE SCALE GENOMIC DNA]</scope>
    <source>
        <strain evidence="9 11">AWRIB661</strain>
    </source>
</reference>
<sequence length="299" mass="34806">MKTLYRQFQLNVQSHKLFSGRQKLLLAISGGVDSTVLADLLFKYESNPRSHLFLAHVDHQLRADSANETKLIDDQFANRGLCVFHEKWPLEKHPHSGIEDAARKFRYDFYKRMALKVGARKIILAQHADDQAETTLLKIIRGADWQTVSAMEWSRPLEKDSPIEVVRPLLNVEKSEIYDYAEKNHLKWIEDSTNKDPDYTSRNQIRNVVLPALKQINPNSARNIASFAEQIREVNENQLIEMLKIWLHDSIGFLPIKRSQLEQFERLLKNEKEPHGKIDLTDGFSLVKNKDEIKIKKER</sequence>
<dbReference type="InterPro" id="IPR012094">
    <property type="entry name" value="tRNA_Ile_lys_synt"/>
</dbReference>
<proteinExistence type="inferred from homology"/>
<dbReference type="AlphaFoldDB" id="A0A6H3GYN3"/>
<evidence type="ECO:0000313" key="8">
    <source>
        <dbReference type="EMBL" id="MDV7715015.1"/>
    </source>
</evidence>
<dbReference type="Proteomes" id="UP000181728">
    <property type="component" value="Unassembled WGS sequence"/>
</dbReference>
<dbReference type="SUPFAM" id="SSF52402">
    <property type="entry name" value="Adenine nucleotide alpha hydrolases-like"/>
    <property type="match status" value="1"/>
</dbReference>
<dbReference type="InterPro" id="IPR014729">
    <property type="entry name" value="Rossmann-like_a/b/a_fold"/>
</dbReference>
<evidence type="ECO:0000313" key="9">
    <source>
        <dbReference type="EMBL" id="OIM22094.1"/>
    </source>
</evidence>
<evidence type="ECO:0000313" key="10">
    <source>
        <dbReference type="EMBL" id="VDB97183.1"/>
    </source>
</evidence>
<dbReference type="EC" id="6.3.4.19" evidence="6"/>
<evidence type="ECO:0000256" key="4">
    <source>
        <dbReference type="ARBA" id="ARBA00022840"/>
    </source>
</evidence>
<dbReference type="Gene3D" id="3.40.50.620">
    <property type="entry name" value="HUPs"/>
    <property type="match status" value="1"/>
</dbReference>
<comment type="subcellular location">
    <subcellularLocation>
        <location evidence="6">Cytoplasm</location>
    </subcellularLocation>
</comment>
<evidence type="ECO:0000256" key="6">
    <source>
        <dbReference type="HAMAP-Rule" id="MF_01161"/>
    </source>
</evidence>
<evidence type="ECO:0000256" key="5">
    <source>
        <dbReference type="ARBA" id="ARBA00048539"/>
    </source>
</evidence>
<gene>
    <name evidence="6 8" type="primary">tilS</name>
    <name evidence="9" type="ORF">ATX59_00975</name>
    <name evidence="8" type="ORF">GA838_04420</name>
    <name evidence="10" type="ORF">OENI_0187</name>
</gene>
<protein>
    <recommendedName>
        <fullName evidence="6">tRNA(Ile)-lysidine synthase</fullName>
        <ecNumber evidence="6">6.3.4.19</ecNumber>
    </recommendedName>
    <alternativeName>
        <fullName evidence="6">tRNA(Ile)-2-lysyl-cytidine synthase</fullName>
    </alternativeName>
    <alternativeName>
        <fullName evidence="6">tRNA(Ile)-lysidine synthetase</fullName>
    </alternativeName>
</protein>
<dbReference type="GO" id="GO:0005737">
    <property type="term" value="C:cytoplasm"/>
    <property type="evidence" value="ECO:0007669"/>
    <property type="project" value="UniProtKB-SubCell"/>
</dbReference>
<keyword evidence="1 6" id="KW-0436">Ligase</keyword>
<evidence type="ECO:0000256" key="3">
    <source>
        <dbReference type="ARBA" id="ARBA00022741"/>
    </source>
</evidence>
<dbReference type="InterPro" id="IPR012795">
    <property type="entry name" value="tRNA_Ile_lys_synt_N"/>
</dbReference>
<reference evidence="8" key="3">
    <citation type="submission" date="2019-10" db="EMBL/GenBank/DDBJ databases">
        <title>Malate fermentation in French cider.</title>
        <authorList>
            <person name="Cousin F.J."/>
            <person name="Medina Fernandez S."/>
            <person name="Misery B."/>
            <person name="Laplace J.-M."/>
            <person name="Cretenet M."/>
        </authorList>
    </citation>
    <scope>NUCLEOTIDE SEQUENCE</scope>
    <source>
        <strain evidence="8">UCMA15129</strain>
    </source>
</reference>
<comment type="function">
    <text evidence="6">Ligates lysine onto the cytidine present at position 34 of the AUA codon-specific tRNA(Ile) that contains the anticodon CAU, in an ATP-dependent manner. Cytidine is converted to lysidine, thus changing the amino acid specificity of the tRNA from methionine to isoleucine.</text>
</comment>
<dbReference type="GO" id="GO:0032267">
    <property type="term" value="F:tRNA(Ile)-lysidine synthase activity"/>
    <property type="evidence" value="ECO:0007669"/>
    <property type="project" value="UniProtKB-EC"/>
</dbReference>
<evidence type="ECO:0000256" key="1">
    <source>
        <dbReference type="ARBA" id="ARBA00022598"/>
    </source>
</evidence>
<name>A0A6H3GYN3_OENOE</name>
<dbReference type="CDD" id="cd01992">
    <property type="entry name" value="TilS_N"/>
    <property type="match status" value="1"/>
</dbReference>
<organism evidence="9 11">
    <name type="scientific">Oenococcus oeni</name>
    <name type="common">Leuconostoc oenos</name>
    <dbReference type="NCBI Taxonomy" id="1247"/>
    <lineage>
        <taxon>Bacteria</taxon>
        <taxon>Bacillati</taxon>
        <taxon>Bacillota</taxon>
        <taxon>Bacilli</taxon>
        <taxon>Lactobacillales</taxon>
        <taxon>Lactobacillaceae</taxon>
        <taxon>Oenococcus</taxon>
    </lineage>
</organism>
<evidence type="ECO:0000313" key="11">
    <source>
        <dbReference type="Proteomes" id="UP000181728"/>
    </source>
</evidence>
<dbReference type="NCBIfam" id="TIGR02432">
    <property type="entry name" value="lysidine_TilS_N"/>
    <property type="match status" value="1"/>
</dbReference>
<comment type="domain">
    <text evidence="6">The N-terminal region contains the highly conserved SGGXDS motif, predicted to be a P-loop motif involved in ATP binding.</text>
</comment>
<dbReference type="PANTHER" id="PTHR43033:SF1">
    <property type="entry name" value="TRNA(ILE)-LYSIDINE SYNTHASE-RELATED"/>
    <property type="match status" value="1"/>
</dbReference>
<keyword evidence="3 6" id="KW-0547">Nucleotide-binding</keyword>
<reference evidence="10 12" key="2">
    <citation type="submission" date="2018-08" db="EMBL/GenBank/DDBJ databases">
        <authorList>
            <person name="Lorentzen P. G. S. M."/>
        </authorList>
    </citation>
    <scope>NUCLEOTIDE SEQUENCE [LARGE SCALE GENOMIC DNA]</scope>
    <source>
        <strain evidence="10 12">CRBO_1381</strain>
    </source>
</reference>
<comment type="similarity">
    <text evidence="6">Belongs to the tRNA(Ile)-lysidine synthase family.</text>
</comment>
<feature type="domain" description="tRNA(Ile)-lysidine/2-thiocytidine synthase N-terminal" evidence="7">
    <location>
        <begin position="23"/>
        <end position="207"/>
    </location>
</feature>
<dbReference type="GO" id="GO:0006400">
    <property type="term" value="P:tRNA modification"/>
    <property type="evidence" value="ECO:0007669"/>
    <property type="project" value="UniProtKB-UniRule"/>
</dbReference>
<evidence type="ECO:0000256" key="2">
    <source>
        <dbReference type="ARBA" id="ARBA00022694"/>
    </source>
</evidence>
<comment type="catalytic activity">
    <reaction evidence="5 6">
        <text>cytidine(34) in tRNA(Ile2) + L-lysine + ATP = lysidine(34) in tRNA(Ile2) + AMP + diphosphate + H(+)</text>
        <dbReference type="Rhea" id="RHEA:43744"/>
        <dbReference type="Rhea" id="RHEA-COMP:10625"/>
        <dbReference type="Rhea" id="RHEA-COMP:10670"/>
        <dbReference type="ChEBI" id="CHEBI:15378"/>
        <dbReference type="ChEBI" id="CHEBI:30616"/>
        <dbReference type="ChEBI" id="CHEBI:32551"/>
        <dbReference type="ChEBI" id="CHEBI:33019"/>
        <dbReference type="ChEBI" id="CHEBI:82748"/>
        <dbReference type="ChEBI" id="CHEBI:83665"/>
        <dbReference type="ChEBI" id="CHEBI:456215"/>
        <dbReference type="EC" id="6.3.4.19"/>
    </reaction>
</comment>
<evidence type="ECO:0000259" key="7">
    <source>
        <dbReference type="Pfam" id="PF01171"/>
    </source>
</evidence>
<keyword evidence="2 6" id="KW-0819">tRNA processing</keyword>
<dbReference type="RefSeq" id="WP_002817446.1">
    <property type="nucleotide sequence ID" value="NZ_CP014324.1"/>
</dbReference>
<keyword evidence="4 6" id="KW-0067">ATP-binding</keyword>
<dbReference type="Proteomes" id="UP001281024">
    <property type="component" value="Unassembled WGS sequence"/>
</dbReference>
<dbReference type="GO" id="GO:0005524">
    <property type="term" value="F:ATP binding"/>
    <property type="evidence" value="ECO:0007669"/>
    <property type="project" value="UniProtKB-UniRule"/>
</dbReference>
<dbReference type="HAMAP" id="MF_01161">
    <property type="entry name" value="tRNA_Ile_lys_synt"/>
    <property type="match status" value="1"/>
</dbReference>
<keyword evidence="6" id="KW-0963">Cytoplasm</keyword>
<dbReference type="EMBL" id="LR031358">
    <property type="protein sequence ID" value="VDB97183.1"/>
    <property type="molecule type" value="Genomic_DNA"/>
</dbReference>
<dbReference type="EMBL" id="WERV01000003">
    <property type="protein sequence ID" value="MDV7715015.1"/>
    <property type="molecule type" value="Genomic_DNA"/>
</dbReference>
<dbReference type="EMBL" id="MLOK01000011">
    <property type="protein sequence ID" value="OIM22094.1"/>
    <property type="molecule type" value="Genomic_DNA"/>
</dbReference>